<dbReference type="Proteomes" id="UP001489004">
    <property type="component" value="Unassembled WGS sequence"/>
</dbReference>
<comment type="similarity">
    <text evidence="1">Belongs to the bacterial ribosomal protein bL28 family.</text>
</comment>
<comment type="caution">
    <text evidence="5">The sequence shown here is derived from an EMBL/GenBank/DDBJ whole genome shotgun (WGS) entry which is preliminary data.</text>
</comment>
<dbReference type="HAMAP" id="MF_00373">
    <property type="entry name" value="Ribosomal_bL28"/>
    <property type="match status" value="1"/>
</dbReference>
<dbReference type="InterPro" id="IPR037147">
    <property type="entry name" value="Ribosomal_bL28_sf"/>
</dbReference>
<dbReference type="AlphaFoldDB" id="A0AAW1QAT1"/>
<dbReference type="FunFam" id="2.30.170.40:FF:000003">
    <property type="entry name" value="54S ribosomal protein L24"/>
    <property type="match status" value="1"/>
</dbReference>
<protein>
    <recommendedName>
        <fullName evidence="4">Large ribosomal subunit protein bL28m</fullName>
    </recommendedName>
</protein>
<evidence type="ECO:0000313" key="6">
    <source>
        <dbReference type="Proteomes" id="UP001489004"/>
    </source>
</evidence>
<evidence type="ECO:0000256" key="2">
    <source>
        <dbReference type="ARBA" id="ARBA00022980"/>
    </source>
</evidence>
<evidence type="ECO:0000256" key="4">
    <source>
        <dbReference type="ARBA" id="ARBA00035269"/>
    </source>
</evidence>
<sequence length="132" mass="14710">MPLGLEQITRAVCNRSRRGLYAGKKVIFGNRVSEDGGNRTRRKWKPNVHTQSLYSEALDRMLRLRVTPHALRCIDKAGGLDSYLLNTPDKKLQSDVGMALRAQVAAALEQQKVVAQQGQAQRLEVQQAGQTL</sequence>
<keyword evidence="6" id="KW-1185">Reference proteome</keyword>
<reference evidence="5 6" key="1">
    <citation type="journal article" date="2024" name="Nat. Commun.">
        <title>Phylogenomics reveals the evolutionary origins of lichenization in chlorophyte algae.</title>
        <authorList>
            <person name="Puginier C."/>
            <person name="Libourel C."/>
            <person name="Otte J."/>
            <person name="Skaloud P."/>
            <person name="Haon M."/>
            <person name="Grisel S."/>
            <person name="Petersen M."/>
            <person name="Berrin J.G."/>
            <person name="Delaux P.M."/>
            <person name="Dal Grande F."/>
            <person name="Keller J."/>
        </authorList>
    </citation>
    <scope>NUCLEOTIDE SEQUENCE [LARGE SCALE GENOMIC DNA]</scope>
    <source>
        <strain evidence="5 6">SAG 2043</strain>
    </source>
</reference>
<dbReference type="PANTHER" id="PTHR13528">
    <property type="entry name" value="39S RIBOSOMAL PROTEIN L28, MITOCHONDRIAL"/>
    <property type="match status" value="1"/>
</dbReference>
<organism evidence="5 6">
    <name type="scientific">[Myrmecia] bisecta</name>
    <dbReference type="NCBI Taxonomy" id="41462"/>
    <lineage>
        <taxon>Eukaryota</taxon>
        <taxon>Viridiplantae</taxon>
        <taxon>Chlorophyta</taxon>
        <taxon>core chlorophytes</taxon>
        <taxon>Trebouxiophyceae</taxon>
        <taxon>Trebouxiales</taxon>
        <taxon>Trebouxiaceae</taxon>
        <taxon>Myrmecia</taxon>
    </lineage>
</organism>
<dbReference type="EMBL" id="JALJOR010000004">
    <property type="protein sequence ID" value="KAK9818165.1"/>
    <property type="molecule type" value="Genomic_DNA"/>
</dbReference>
<evidence type="ECO:0000256" key="1">
    <source>
        <dbReference type="ARBA" id="ARBA00008760"/>
    </source>
</evidence>
<evidence type="ECO:0000256" key="3">
    <source>
        <dbReference type="ARBA" id="ARBA00023274"/>
    </source>
</evidence>
<keyword evidence="2" id="KW-0689">Ribosomal protein</keyword>
<dbReference type="GO" id="GO:0003735">
    <property type="term" value="F:structural constituent of ribosome"/>
    <property type="evidence" value="ECO:0007669"/>
    <property type="project" value="InterPro"/>
</dbReference>
<dbReference type="SUPFAM" id="SSF143800">
    <property type="entry name" value="L28p-like"/>
    <property type="match status" value="1"/>
</dbReference>
<dbReference type="Gene3D" id="2.30.170.40">
    <property type="entry name" value="Ribosomal protein L28/L24"/>
    <property type="match status" value="1"/>
</dbReference>
<evidence type="ECO:0000313" key="5">
    <source>
        <dbReference type="EMBL" id="KAK9818165.1"/>
    </source>
</evidence>
<dbReference type="GO" id="GO:0005762">
    <property type="term" value="C:mitochondrial large ribosomal subunit"/>
    <property type="evidence" value="ECO:0007669"/>
    <property type="project" value="TreeGrafter"/>
</dbReference>
<gene>
    <name evidence="5" type="ORF">WJX72_008080</name>
</gene>
<dbReference type="InterPro" id="IPR026569">
    <property type="entry name" value="Ribosomal_bL28"/>
</dbReference>
<dbReference type="Pfam" id="PF00830">
    <property type="entry name" value="Ribosomal_L28"/>
    <property type="match status" value="1"/>
</dbReference>
<proteinExistence type="inferred from homology"/>
<keyword evidence="3" id="KW-0687">Ribonucleoprotein</keyword>
<name>A0AAW1QAT1_9CHLO</name>
<dbReference type="PANTHER" id="PTHR13528:SF2">
    <property type="entry name" value="LARGE RIBOSOMAL SUBUNIT PROTEIN BL28M"/>
    <property type="match status" value="1"/>
</dbReference>
<accession>A0AAW1QAT1</accession>
<dbReference type="InterPro" id="IPR034704">
    <property type="entry name" value="Ribosomal_bL28/bL31-like_sf"/>
</dbReference>